<dbReference type="PROSITE" id="PS00061">
    <property type="entry name" value="ADH_SHORT"/>
    <property type="match status" value="1"/>
</dbReference>
<evidence type="ECO:0000313" key="3">
    <source>
        <dbReference type="EMBL" id="GBD00040.1"/>
    </source>
</evidence>
<organism evidence="3 4">
    <name type="scientific">Candidatus Fervidibacter japonicus</name>
    <dbReference type="NCBI Taxonomy" id="2035412"/>
    <lineage>
        <taxon>Bacteria</taxon>
        <taxon>Candidatus Fervidibacterota</taxon>
        <taxon>Candidatus Fervidibacter</taxon>
    </lineage>
</organism>
<dbReference type="InterPro" id="IPR002347">
    <property type="entry name" value="SDR_fam"/>
</dbReference>
<dbReference type="PANTHER" id="PTHR24321:SF15">
    <property type="entry name" value="OXIDOREDUCTASE UCPA"/>
    <property type="match status" value="1"/>
</dbReference>
<accession>A0A2H5XFS4</accession>
<dbReference type="NCBIfam" id="NF005559">
    <property type="entry name" value="PRK07231.1"/>
    <property type="match status" value="1"/>
</dbReference>
<proteinExistence type="inferred from homology"/>
<dbReference type="PANTHER" id="PTHR24321">
    <property type="entry name" value="DEHYDROGENASES, SHORT CHAIN"/>
    <property type="match status" value="1"/>
</dbReference>
<dbReference type="Proteomes" id="UP000236173">
    <property type="component" value="Unassembled WGS sequence"/>
</dbReference>
<evidence type="ECO:0000256" key="2">
    <source>
        <dbReference type="ARBA" id="ARBA00023002"/>
    </source>
</evidence>
<reference evidence="4" key="1">
    <citation type="submission" date="2017-09" db="EMBL/GenBank/DDBJ databases">
        <title>Metaegenomics of thermophilic ammonia-oxidizing enrichment culture.</title>
        <authorList>
            <person name="Kato S."/>
            <person name="Suzuki K."/>
        </authorList>
    </citation>
    <scope>NUCLEOTIDE SEQUENCE [LARGE SCALE GENOMIC DNA]</scope>
</reference>
<name>A0A2H5XFS4_9BACT</name>
<gene>
    <name evidence="3" type="primary">budC</name>
    <name evidence="3" type="ORF">HRbin17_02574</name>
</gene>
<dbReference type="PRINTS" id="PR00081">
    <property type="entry name" value="GDHRDH"/>
</dbReference>
<comment type="similarity">
    <text evidence="1">Belongs to the short-chain dehydrogenases/reductases (SDR) family.</text>
</comment>
<dbReference type="InterPro" id="IPR020904">
    <property type="entry name" value="Sc_DH/Rdtase_CS"/>
</dbReference>
<dbReference type="SUPFAM" id="SSF51735">
    <property type="entry name" value="NAD(P)-binding Rossmann-fold domains"/>
    <property type="match status" value="1"/>
</dbReference>
<evidence type="ECO:0000313" key="4">
    <source>
        <dbReference type="Proteomes" id="UP000236173"/>
    </source>
</evidence>
<comment type="caution">
    <text evidence="3">The sequence shown here is derived from an EMBL/GenBank/DDBJ whole genome shotgun (WGS) entry which is preliminary data.</text>
</comment>
<protein>
    <submittedName>
        <fullName evidence="3">Diacetyl reductase [(S)-acetoin forming]</fullName>
        <ecNumber evidence="3">1.1.1.304</ecNumber>
    </submittedName>
</protein>
<dbReference type="FunFam" id="3.40.50.720:FF:000084">
    <property type="entry name" value="Short-chain dehydrogenase reductase"/>
    <property type="match status" value="1"/>
</dbReference>
<dbReference type="EC" id="1.1.1.304" evidence="3"/>
<dbReference type="PRINTS" id="PR00080">
    <property type="entry name" value="SDRFAMILY"/>
</dbReference>
<evidence type="ECO:0000256" key="1">
    <source>
        <dbReference type="ARBA" id="ARBA00006484"/>
    </source>
</evidence>
<dbReference type="CDD" id="cd05233">
    <property type="entry name" value="SDR_c"/>
    <property type="match status" value="1"/>
</dbReference>
<dbReference type="Gene3D" id="3.40.50.720">
    <property type="entry name" value="NAD(P)-binding Rossmann-like Domain"/>
    <property type="match status" value="1"/>
</dbReference>
<dbReference type="GO" id="GO:0052588">
    <property type="term" value="F:diacetyl reductase ((S)-acetoin forming) (NAD+) activity"/>
    <property type="evidence" value="ECO:0007669"/>
    <property type="project" value="UniProtKB-EC"/>
</dbReference>
<keyword evidence="2 3" id="KW-0560">Oxidoreductase</keyword>
<dbReference type="InterPro" id="IPR036291">
    <property type="entry name" value="NAD(P)-bd_dom_sf"/>
</dbReference>
<dbReference type="EMBL" id="BEHT01000048">
    <property type="protein sequence ID" value="GBD00040.1"/>
    <property type="molecule type" value="Genomic_DNA"/>
</dbReference>
<dbReference type="AlphaFoldDB" id="A0A2H5XFS4"/>
<dbReference type="Pfam" id="PF13561">
    <property type="entry name" value="adh_short_C2"/>
    <property type="match status" value="1"/>
</dbReference>
<sequence length="253" mass="26206">MSKVAVVTGAARGIGKAIATRLARDGYAVVVADVLGDLARQTAEELRQQGATASSFAVDVRDEAQVQGMIAHAVRELGGVDVLVNNAGVMWRGSVVETPADAFDFVLSVNLRGAFLGIKHAAPVMRRRGGGVIVNIASIHAFATQAGMAAYAASKTGLIGLTRAAALDLGAWGIRVVAICPGAVDAPMLRDKVSESEAEATVQRWASASPLNTILQPEDVANCVAWVVSDAARRLTGVAVLLDAGVATDLRIR</sequence>